<dbReference type="Pfam" id="PF10589">
    <property type="entry name" value="NADH_4Fe-4S"/>
    <property type="match status" value="1"/>
</dbReference>
<dbReference type="Gene3D" id="3.40.50.11540">
    <property type="entry name" value="NADH-ubiquinone oxidoreductase 51kDa subunit"/>
    <property type="match status" value="1"/>
</dbReference>
<keyword evidence="4" id="KW-0408">Iron</keyword>
<dbReference type="PROSITE" id="PS00645">
    <property type="entry name" value="COMPLEX1_51K_2"/>
    <property type="match status" value="1"/>
</dbReference>
<dbReference type="Pfam" id="PF01512">
    <property type="entry name" value="Complex1_51K"/>
    <property type="match status" value="1"/>
</dbReference>
<accession>A0A8J3DMQ6</accession>
<evidence type="ECO:0000256" key="5">
    <source>
        <dbReference type="ARBA" id="ARBA00023014"/>
    </source>
</evidence>
<dbReference type="GO" id="GO:0008137">
    <property type="term" value="F:NADH dehydrogenase (ubiquinone) activity"/>
    <property type="evidence" value="ECO:0007669"/>
    <property type="project" value="InterPro"/>
</dbReference>
<dbReference type="NCBIfam" id="NF010120">
    <property type="entry name" value="PRK13596.1"/>
    <property type="match status" value="1"/>
</dbReference>
<keyword evidence="8" id="KW-1185">Reference proteome</keyword>
<protein>
    <submittedName>
        <fullName evidence="7">NADH-quinone oxidoreductase subunit F</fullName>
    </submittedName>
</protein>
<dbReference type="InterPro" id="IPR037207">
    <property type="entry name" value="Nuop51_4Fe4S-bd_sf"/>
</dbReference>
<comment type="similarity">
    <text evidence="1">Belongs to the complex I 51 kDa subunit family.</text>
</comment>
<dbReference type="SMART" id="SM00928">
    <property type="entry name" value="NADH_4Fe-4S"/>
    <property type="match status" value="1"/>
</dbReference>
<dbReference type="PANTHER" id="PTHR43578">
    <property type="entry name" value="NADH-QUINONE OXIDOREDUCTASE SUBUNIT F"/>
    <property type="match status" value="1"/>
</dbReference>
<evidence type="ECO:0000256" key="4">
    <source>
        <dbReference type="ARBA" id="ARBA00023004"/>
    </source>
</evidence>
<reference evidence="7" key="2">
    <citation type="submission" date="2020-09" db="EMBL/GenBank/DDBJ databases">
        <authorList>
            <person name="Sun Q."/>
            <person name="Kim S."/>
        </authorList>
    </citation>
    <scope>NUCLEOTIDE SEQUENCE</scope>
    <source>
        <strain evidence="7">KCTC 12870</strain>
    </source>
</reference>
<dbReference type="InterPro" id="IPR001949">
    <property type="entry name" value="NADH-UbQ_OxRdtase_51kDa_CS"/>
</dbReference>
<dbReference type="InterPro" id="IPR019575">
    <property type="entry name" value="Nuop51_4Fe4S-bd"/>
</dbReference>
<dbReference type="Gene3D" id="1.20.1440.230">
    <property type="entry name" value="NADH-ubiquinone oxidoreductase 51kDa subunit, iron-sulphur binding domain"/>
    <property type="match status" value="1"/>
</dbReference>
<gene>
    <name evidence="7" type="ORF">GCM10007047_32190</name>
</gene>
<dbReference type="Gene3D" id="6.10.250.1450">
    <property type="match status" value="1"/>
</dbReference>
<dbReference type="GO" id="GO:0051539">
    <property type="term" value="F:4 iron, 4 sulfur cluster binding"/>
    <property type="evidence" value="ECO:0007669"/>
    <property type="project" value="UniProtKB-KW"/>
</dbReference>
<evidence type="ECO:0000313" key="8">
    <source>
        <dbReference type="Proteomes" id="UP000642829"/>
    </source>
</evidence>
<organism evidence="7 8">
    <name type="scientific">Cerasicoccus arenae</name>
    <dbReference type="NCBI Taxonomy" id="424488"/>
    <lineage>
        <taxon>Bacteria</taxon>
        <taxon>Pseudomonadati</taxon>
        <taxon>Verrucomicrobiota</taxon>
        <taxon>Opitutia</taxon>
        <taxon>Puniceicoccales</taxon>
        <taxon>Cerasicoccaceae</taxon>
        <taxon>Cerasicoccus</taxon>
    </lineage>
</organism>
<dbReference type="SUPFAM" id="SSF142984">
    <property type="entry name" value="Nqo1 middle domain-like"/>
    <property type="match status" value="1"/>
</dbReference>
<dbReference type="SUPFAM" id="SSF140490">
    <property type="entry name" value="Nqo1C-terminal domain-like"/>
    <property type="match status" value="1"/>
</dbReference>
<dbReference type="Gene3D" id="3.10.20.600">
    <property type="match status" value="1"/>
</dbReference>
<evidence type="ECO:0000256" key="3">
    <source>
        <dbReference type="ARBA" id="ARBA00022723"/>
    </source>
</evidence>
<dbReference type="EMBL" id="BMXG01000028">
    <property type="protein sequence ID" value="GHC12367.1"/>
    <property type="molecule type" value="Genomic_DNA"/>
</dbReference>
<dbReference type="GO" id="GO:0010181">
    <property type="term" value="F:FMN binding"/>
    <property type="evidence" value="ECO:0007669"/>
    <property type="project" value="InterPro"/>
</dbReference>
<dbReference type="PANTHER" id="PTHR43578:SF3">
    <property type="entry name" value="NADH-QUINONE OXIDOREDUCTASE SUBUNIT F"/>
    <property type="match status" value="1"/>
</dbReference>
<dbReference type="FunFam" id="1.20.1440.230:FF:000001">
    <property type="entry name" value="Mitochondrial NADH dehydrogenase flavoprotein 1"/>
    <property type="match status" value="1"/>
</dbReference>
<evidence type="ECO:0000313" key="7">
    <source>
        <dbReference type="EMBL" id="GHC12367.1"/>
    </source>
</evidence>
<dbReference type="RefSeq" id="WP_189517163.1">
    <property type="nucleotide sequence ID" value="NZ_BMXG01000028.1"/>
</dbReference>
<dbReference type="AlphaFoldDB" id="A0A8J3DMQ6"/>
<dbReference type="FunFam" id="3.40.50.11540:FF:000001">
    <property type="entry name" value="NADH dehydrogenase [ubiquinone] flavoprotein 1, mitochondrial"/>
    <property type="match status" value="1"/>
</dbReference>
<dbReference type="GO" id="GO:0046872">
    <property type="term" value="F:metal ion binding"/>
    <property type="evidence" value="ECO:0007669"/>
    <property type="project" value="UniProtKB-KW"/>
</dbReference>
<keyword evidence="3" id="KW-0479">Metal-binding</keyword>
<evidence type="ECO:0000259" key="6">
    <source>
        <dbReference type="SMART" id="SM00928"/>
    </source>
</evidence>
<keyword evidence="2" id="KW-0004">4Fe-4S</keyword>
<proteinExistence type="inferred from homology"/>
<name>A0A8J3DMQ6_9BACT</name>
<reference evidence="7" key="1">
    <citation type="journal article" date="2014" name="Int. J. Syst. Evol. Microbiol.">
        <title>Complete genome sequence of Corynebacterium casei LMG S-19264T (=DSM 44701T), isolated from a smear-ripened cheese.</title>
        <authorList>
            <consortium name="US DOE Joint Genome Institute (JGI-PGF)"/>
            <person name="Walter F."/>
            <person name="Albersmeier A."/>
            <person name="Kalinowski J."/>
            <person name="Ruckert C."/>
        </authorList>
    </citation>
    <scope>NUCLEOTIDE SEQUENCE</scope>
    <source>
        <strain evidence="7">KCTC 12870</strain>
    </source>
</reference>
<feature type="domain" description="NADH-ubiquinone oxidoreductase 51kDa subunit iron-sulphur binding" evidence="6">
    <location>
        <begin position="349"/>
        <end position="394"/>
    </location>
</feature>
<dbReference type="InterPro" id="IPR037225">
    <property type="entry name" value="Nuo51_FMN-bd_sf"/>
</dbReference>
<comment type="caution">
    <text evidence="7">The sequence shown here is derived from an EMBL/GenBank/DDBJ whole genome shotgun (WGS) entry which is preliminary data.</text>
</comment>
<dbReference type="InterPro" id="IPR011538">
    <property type="entry name" value="Nuo51_FMN-bd"/>
</dbReference>
<dbReference type="SUPFAM" id="SSF142019">
    <property type="entry name" value="Nqo1 FMN-binding domain-like"/>
    <property type="match status" value="1"/>
</dbReference>
<dbReference type="Proteomes" id="UP000642829">
    <property type="component" value="Unassembled WGS sequence"/>
</dbReference>
<evidence type="ECO:0000256" key="1">
    <source>
        <dbReference type="ARBA" id="ARBA00007523"/>
    </source>
</evidence>
<keyword evidence="5" id="KW-0411">Iron-sulfur</keyword>
<evidence type="ECO:0000256" key="2">
    <source>
        <dbReference type="ARBA" id="ARBA00022485"/>
    </source>
</evidence>
<sequence>MAIKERRIVYKHVDEEGYSNDIDCYIKNGGYEVQKKAFEAKPEDLRQEVLNSGLRGRGGAGFPTGMKWKFLDFKSGKPIYLVCNADESEPGTYKDRQLLYQDPHQLIEGMMISAFAIGAKQSFIYIRGEFINGARILEAAIEEARAKNLVGDNILGSDYSCDLIVHRGAGAYICGEETGLIESLEGKRGYPRIKPPYFPAALGLYMCPTIVNNVETLCQVKHIIDMGGEEFSKIGVKGDSGTHIMGVSGLVQKPGYFEIEAGACTFGELLYDGCGGPLPGRKFKAVIPGGLSMKILKWGERFKGKHPNTGEDFDWGVEDIPLDSISMGLCGTALSTGGAIIMDDSVDMLEAMANINAFYAHESCGQCTPCREGSLWMNKLSTRMTSGHGREQDVPLLLDIADQIAGRTICAHGEAAAWPVQSAVPKFKDEYLDKIKKQANGERYNPAGFPLI</sequence>